<dbReference type="InterPro" id="IPR037898">
    <property type="entry name" value="NudC_fam"/>
</dbReference>
<dbReference type="PANTHER" id="PTHR12356">
    <property type="entry name" value="NUCLEAR MOVEMENT PROTEIN NUDC"/>
    <property type="match status" value="1"/>
</dbReference>
<dbReference type="SUPFAM" id="SSF49764">
    <property type="entry name" value="HSP20-like chaperones"/>
    <property type="match status" value="2"/>
</dbReference>
<dbReference type="PANTHER" id="PTHR12356:SF3">
    <property type="entry name" value="NUCLEAR MIGRATION PROTEIN NUDC"/>
    <property type="match status" value="1"/>
</dbReference>
<dbReference type="EMBL" id="LSRX01000379">
    <property type="protein sequence ID" value="OLP98955.1"/>
    <property type="molecule type" value="Genomic_DNA"/>
</dbReference>
<reference evidence="5 6" key="1">
    <citation type="submission" date="2016-02" db="EMBL/GenBank/DDBJ databases">
        <title>Genome analysis of coral dinoflagellate symbionts highlights evolutionary adaptations to a symbiotic lifestyle.</title>
        <authorList>
            <person name="Aranda M."/>
            <person name="Li Y."/>
            <person name="Liew Y.J."/>
            <person name="Baumgarten S."/>
            <person name="Simakov O."/>
            <person name="Wilson M."/>
            <person name="Piel J."/>
            <person name="Ashoor H."/>
            <person name="Bougouffa S."/>
            <person name="Bajic V.B."/>
            <person name="Ryu T."/>
            <person name="Ravasi T."/>
            <person name="Bayer T."/>
            <person name="Micklem G."/>
            <person name="Kim H."/>
            <person name="Bhak J."/>
            <person name="Lajeunesse T.C."/>
            <person name="Voolstra C.R."/>
        </authorList>
    </citation>
    <scope>NUCLEOTIDE SEQUENCE [LARGE SCALE GENOMIC DNA]</scope>
    <source>
        <strain evidence="5 6">CCMP2467</strain>
    </source>
</reference>
<dbReference type="PROSITE" id="PS51203">
    <property type="entry name" value="CS"/>
    <property type="match status" value="1"/>
</dbReference>
<evidence type="ECO:0000313" key="5">
    <source>
        <dbReference type="EMBL" id="OLP98955.1"/>
    </source>
</evidence>
<feature type="compositionally biased region" description="Basic and acidic residues" evidence="3">
    <location>
        <begin position="69"/>
        <end position="78"/>
    </location>
</feature>
<name>A0A1Q9DUV3_SYMMI</name>
<feature type="domain" description="CS" evidence="4">
    <location>
        <begin position="102"/>
        <end position="280"/>
    </location>
</feature>
<evidence type="ECO:0000256" key="2">
    <source>
        <dbReference type="ARBA" id="ARBA00022490"/>
    </source>
</evidence>
<feature type="region of interest" description="Disordered" evidence="3">
    <location>
        <begin position="1"/>
        <end position="106"/>
    </location>
</feature>
<dbReference type="CDD" id="cd06467">
    <property type="entry name" value="p23_NUDC_like"/>
    <property type="match status" value="1"/>
</dbReference>
<dbReference type="GO" id="GO:0051082">
    <property type="term" value="F:unfolded protein binding"/>
    <property type="evidence" value="ECO:0007669"/>
    <property type="project" value="TreeGrafter"/>
</dbReference>
<dbReference type="InterPro" id="IPR007052">
    <property type="entry name" value="CS_dom"/>
</dbReference>
<protein>
    <submittedName>
        <fullName evidence="5">Protein BOBBER 1</fullName>
    </submittedName>
</protein>
<sequence>MLCVTLRENADQEQQERNRVADEERKRKADEKKKKDEEEYRKRMEEAEKSKANAPKIEEVTEEEASQIKADKAKKSNDEEGGEDKEAEEKEDKEPPPPGNGGKTEKYTWTQTLGALEVFVHVPPGSKAKQIICDIGGDTLKLGTQAFVRSLSGELKMPGMKRPSAADMGEKGDQGQGGRNRKSKKGGESQTEAEDNTLVKSLAGCPKPREIPSFATKVQKNVADAFKRRCPGVKGQPLILDGKMHSKVKPDDCMWTLVDNKIVQITLEKFDNMKWWSCVMEGDAGIDTKKTSVTQPIHILRRLLEEKQHDLLEKFKAAHPELDFSKAVDPLAHSKSNLLMLTQLH</sequence>
<dbReference type="Pfam" id="PF04969">
    <property type="entry name" value="CS"/>
    <property type="match status" value="2"/>
</dbReference>
<dbReference type="AlphaFoldDB" id="A0A1Q9DUV3"/>
<dbReference type="GO" id="GO:0005737">
    <property type="term" value="C:cytoplasm"/>
    <property type="evidence" value="ECO:0007669"/>
    <property type="project" value="UniProtKB-SubCell"/>
</dbReference>
<evidence type="ECO:0000256" key="1">
    <source>
        <dbReference type="ARBA" id="ARBA00004496"/>
    </source>
</evidence>
<evidence type="ECO:0000259" key="4">
    <source>
        <dbReference type="PROSITE" id="PS51203"/>
    </source>
</evidence>
<keyword evidence="2" id="KW-0963">Cytoplasm</keyword>
<dbReference type="Proteomes" id="UP000186817">
    <property type="component" value="Unassembled WGS sequence"/>
</dbReference>
<dbReference type="Gene3D" id="2.60.40.790">
    <property type="match status" value="1"/>
</dbReference>
<proteinExistence type="predicted"/>
<accession>A0A1Q9DUV3</accession>
<dbReference type="GO" id="GO:0006457">
    <property type="term" value="P:protein folding"/>
    <property type="evidence" value="ECO:0007669"/>
    <property type="project" value="TreeGrafter"/>
</dbReference>
<evidence type="ECO:0000256" key="3">
    <source>
        <dbReference type="SAM" id="MobiDB-lite"/>
    </source>
</evidence>
<dbReference type="InterPro" id="IPR008978">
    <property type="entry name" value="HSP20-like_chaperone"/>
</dbReference>
<comment type="subcellular location">
    <subcellularLocation>
        <location evidence="1">Cytoplasm</location>
    </subcellularLocation>
</comment>
<dbReference type="OrthoDB" id="416217at2759"/>
<feature type="region of interest" description="Disordered" evidence="3">
    <location>
        <begin position="153"/>
        <end position="198"/>
    </location>
</feature>
<comment type="caution">
    <text evidence="5">The sequence shown here is derived from an EMBL/GenBank/DDBJ whole genome shotgun (WGS) entry which is preliminary data.</text>
</comment>
<keyword evidence="6" id="KW-1185">Reference proteome</keyword>
<gene>
    <name evidence="5" type="primary">BOB1</name>
    <name evidence="5" type="ORF">AK812_SmicGene18521</name>
</gene>
<dbReference type="OMA" id="KSRSINC"/>
<feature type="compositionally biased region" description="Basic and acidic residues" evidence="3">
    <location>
        <begin position="8"/>
        <end position="59"/>
    </location>
</feature>
<evidence type="ECO:0000313" key="6">
    <source>
        <dbReference type="Proteomes" id="UP000186817"/>
    </source>
</evidence>
<organism evidence="5 6">
    <name type="scientific">Symbiodinium microadriaticum</name>
    <name type="common">Dinoflagellate</name>
    <name type="synonym">Zooxanthella microadriatica</name>
    <dbReference type="NCBI Taxonomy" id="2951"/>
    <lineage>
        <taxon>Eukaryota</taxon>
        <taxon>Sar</taxon>
        <taxon>Alveolata</taxon>
        <taxon>Dinophyceae</taxon>
        <taxon>Suessiales</taxon>
        <taxon>Symbiodiniaceae</taxon>
        <taxon>Symbiodinium</taxon>
    </lineage>
</organism>